<dbReference type="EMBL" id="BSXT01000420">
    <property type="protein sequence ID" value="GMF26898.1"/>
    <property type="molecule type" value="Genomic_DNA"/>
</dbReference>
<comment type="caution">
    <text evidence="1">The sequence shown here is derived from an EMBL/GenBank/DDBJ whole genome shotgun (WGS) entry which is preliminary data.</text>
</comment>
<evidence type="ECO:0000313" key="2">
    <source>
        <dbReference type="Proteomes" id="UP001165121"/>
    </source>
</evidence>
<evidence type="ECO:0000313" key="1">
    <source>
        <dbReference type="EMBL" id="GMF26898.1"/>
    </source>
</evidence>
<protein>
    <submittedName>
        <fullName evidence="1">Unnamed protein product</fullName>
    </submittedName>
</protein>
<dbReference type="OrthoDB" id="94107at2759"/>
<dbReference type="AlphaFoldDB" id="A0A9W6U1H8"/>
<sequence length="181" mass="19787">MKKTDAGNEQPANEAGTVLLRDVLFLNDEPQLYDEILELARHTEDEPPVIFGWKHVQEFVEAIITANVQADEGGGHVPDPPFPLPNLLTGESFKRALLAYANVMRVPPLGTTCLPGQSPAEATWALQKLCELDFHPWTQHIIAVGGADSVLPVAGVYIPRLGTNVLKVAITPRPHGMWNTL</sequence>
<gene>
    <name evidence="1" type="ORF">Pfra01_000519200</name>
</gene>
<organism evidence="1 2">
    <name type="scientific">Phytophthora fragariaefolia</name>
    <dbReference type="NCBI Taxonomy" id="1490495"/>
    <lineage>
        <taxon>Eukaryota</taxon>
        <taxon>Sar</taxon>
        <taxon>Stramenopiles</taxon>
        <taxon>Oomycota</taxon>
        <taxon>Peronosporomycetes</taxon>
        <taxon>Peronosporales</taxon>
        <taxon>Peronosporaceae</taxon>
        <taxon>Phytophthora</taxon>
    </lineage>
</organism>
<keyword evidence="2" id="KW-1185">Reference proteome</keyword>
<dbReference type="Proteomes" id="UP001165121">
    <property type="component" value="Unassembled WGS sequence"/>
</dbReference>
<reference evidence="1" key="1">
    <citation type="submission" date="2023-04" db="EMBL/GenBank/DDBJ databases">
        <title>Phytophthora fragariaefolia NBRC 109709.</title>
        <authorList>
            <person name="Ichikawa N."/>
            <person name="Sato H."/>
            <person name="Tonouchi N."/>
        </authorList>
    </citation>
    <scope>NUCLEOTIDE SEQUENCE</scope>
    <source>
        <strain evidence="1">NBRC 109709</strain>
    </source>
</reference>
<proteinExistence type="predicted"/>
<name>A0A9W6U1H8_9STRA</name>
<accession>A0A9W6U1H8</accession>